<evidence type="ECO:0000256" key="1">
    <source>
        <dbReference type="ARBA" id="ARBA00023015"/>
    </source>
</evidence>
<dbReference type="PROSITE" id="PS50043">
    <property type="entry name" value="HTH_LUXR_2"/>
    <property type="match status" value="1"/>
</dbReference>
<dbReference type="InterPro" id="IPR016032">
    <property type="entry name" value="Sig_transdc_resp-reg_C-effctor"/>
</dbReference>
<gene>
    <name evidence="5" type="ORF">MGWOODY_Tha3028</name>
</gene>
<dbReference type="InterPro" id="IPR036388">
    <property type="entry name" value="WH-like_DNA-bd_sf"/>
</dbReference>
<reference evidence="5" key="1">
    <citation type="submission" date="2015-10" db="EMBL/GenBank/DDBJ databases">
        <authorList>
            <person name="Gilbert D.G."/>
        </authorList>
    </citation>
    <scope>NUCLEOTIDE SEQUENCE</scope>
</reference>
<dbReference type="InterPro" id="IPR000792">
    <property type="entry name" value="Tscrpt_reg_LuxR_C"/>
</dbReference>
<dbReference type="SMART" id="SM00421">
    <property type="entry name" value="HTH_LUXR"/>
    <property type="match status" value="1"/>
</dbReference>
<dbReference type="SUPFAM" id="SSF52540">
    <property type="entry name" value="P-loop containing nucleoside triphosphate hydrolases"/>
    <property type="match status" value="1"/>
</dbReference>
<proteinExistence type="predicted"/>
<organism evidence="5">
    <name type="scientific">hydrothermal vent metagenome</name>
    <dbReference type="NCBI Taxonomy" id="652676"/>
    <lineage>
        <taxon>unclassified sequences</taxon>
        <taxon>metagenomes</taxon>
        <taxon>ecological metagenomes</taxon>
    </lineage>
</organism>
<dbReference type="InterPro" id="IPR011990">
    <property type="entry name" value="TPR-like_helical_dom_sf"/>
</dbReference>
<dbReference type="Pfam" id="PF13401">
    <property type="entry name" value="AAA_22"/>
    <property type="match status" value="1"/>
</dbReference>
<dbReference type="Gene3D" id="1.25.40.10">
    <property type="entry name" value="Tetratricopeptide repeat domain"/>
    <property type="match status" value="1"/>
</dbReference>
<keyword evidence="3" id="KW-0804">Transcription</keyword>
<keyword evidence="2" id="KW-0238">DNA-binding</keyword>
<dbReference type="SUPFAM" id="SSF48452">
    <property type="entry name" value="TPR-like"/>
    <property type="match status" value="1"/>
</dbReference>
<dbReference type="InterPro" id="IPR041617">
    <property type="entry name" value="TPR_MalT"/>
</dbReference>
<evidence type="ECO:0000256" key="3">
    <source>
        <dbReference type="ARBA" id="ARBA00023163"/>
    </source>
</evidence>
<dbReference type="CDD" id="cd06170">
    <property type="entry name" value="LuxR_C_like"/>
    <property type="match status" value="1"/>
</dbReference>
<sequence length="872" mass="97889">MDFSAPANRARDAWLTSLDHKALGAWIESKGERPVSASGAIDRSEILIAALTQAPVVWLTAPAGFGKTQIMSSVADKLSADRSIIWFTLDSLDAPMAVLLEHILEAAEQQLMGTATDALALLRQPDGAPHAEKILLLWLRDLAASGRNILIFIDDIHSLVDATSWQLLMALVRYLPDHVQLVLSGRYRPFAMGTAALQDSVFLTMSDLAFSASEQEQWLANQRLTTSLELRQHIEQRLLGWPVGLALWGSCFRMAGQPDSVNDQMAIAEMSDYLQGEVVCSLSPPLQSFLRQLSVLGHFNEALLRDVIGADYHPLLQQALAKELFIEPQIERQGWYRMHPVMAQCLASQLPLTERQDLHRLAYRWLSQRQDPVAALTHASQCGDNEEAARWVELEAESILANLNMNGLISWFSQLDEQILLASPRLMQIAAWTWLLAHQADRADQLIQRLTQEGSLADYEISALQGYLAVLLGQLNRADRLCRFALDNLPASRFSLRILMSSTLSHLSLSAKDPDGARVWNRLAQDLSRKFRAPAMEALAMFDHARIELNRGHISRSMSIVDQGLDLLGERPHEMDRLPRGRLLLYRGLLMWLSGKELDQLQAVIQQGIALSTQAHDVSVCYGYAVMAMQFTAQGRHTAALDALDEAERRMQNWQVEPGTYQWLHIVRANVWISQGKLKRAKDCIDPLLVGADSERIPRPELFPMLPGFTIATLSRLYLVAHQLEPCLEQTEHWLRNNADGLMTTFIRLIRAGALAMSQQQHESQRQFGVVRRTLEKEGVGLELHQWLPDLARLLQGPDPDKIAELSAQASLSDRELDVLRQMAMGFSNQEIADQLYISLHTVKTHARKINVKLGAKSRTQAIHRAKELMLL</sequence>
<dbReference type="InterPro" id="IPR049945">
    <property type="entry name" value="AAA_22"/>
</dbReference>
<protein>
    <submittedName>
        <fullName evidence="5">Transcriptional regulator, LuxR family</fullName>
    </submittedName>
</protein>
<dbReference type="EMBL" id="CZQC01000058">
    <property type="protein sequence ID" value="CUS41980.1"/>
    <property type="molecule type" value="Genomic_DNA"/>
</dbReference>
<dbReference type="PRINTS" id="PR00038">
    <property type="entry name" value="HTHLUXR"/>
</dbReference>
<dbReference type="Pfam" id="PF17874">
    <property type="entry name" value="TPR_MalT"/>
    <property type="match status" value="1"/>
</dbReference>
<dbReference type="InterPro" id="IPR059106">
    <property type="entry name" value="WHD_MalT"/>
</dbReference>
<dbReference type="SUPFAM" id="SSF46894">
    <property type="entry name" value="C-terminal effector domain of the bipartite response regulators"/>
    <property type="match status" value="1"/>
</dbReference>
<dbReference type="Gene3D" id="3.40.50.300">
    <property type="entry name" value="P-loop containing nucleotide triphosphate hydrolases"/>
    <property type="match status" value="1"/>
</dbReference>
<dbReference type="GO" id="GO:0016887">
    <property type="term" value="F:ATP hydrolysis activity"/>
    <property type="evidence" value="ECO:0007669"/>
    <property type="project" value="InterPro"/>
</dbReference>
<feature type="domain" description="HTH luxR-type" evidence="4">
    <location>
        <begin position="805"/>
        <end position="870"/>
    </location>
</feature>
<name>A0A160TC37_9ZZZZ</name>
<dbReference type="GO" id="GO:0006355">
    <property type="term" value="P:regulation of DNA-templated transcription"/>
    <property type="evidence" value="ECO:0007669"/>
    <property type="project" value="InterPro"/>
</dbReference>
<dbReference type="Pfam" id="PF00196">
    <property type="entry name" value="GerE"/>
    <property type="match status" value="1"/>
</dbReference>
<dbReference type="PANTHER" id="PTHR44688:SF16">
    <property type="entry name" value="DNA-BINDING TRANSCRIPTIONAL ACTIVATOR DEVR_DOSR"/>
    <property type="match status" value="1"/>
</dbReference>
<evidence type="ECO:0000256" key="2">
    <source>
        <dbReference type="ARBA" id="ARBA00023125"/>
    </source>
</evidence>
<dbReference type="InterPro" id="IPR027417">
    <property type="entry name" value="P-loop_NTPase"/>
</dbReference>
<evidence type="ECO:0000313" key="5">
    <source>
        <dbReference type="EMBL" id="CUS41980.1"/>
    </source>
</evidence>
<accession>A0A160TC37</accession>
<dbReference type="AlphaFoldDB" id="A0A160TC37"/>
<evidence type="ECO:0000259" key="4">
    <source>
        <dbReference type="PROSITE" id="PS50043"/>
    </source>
</evidence>
<dbReference type="Gene3D" id="1.10.10.10">
    <property type="entry name" value="Winged helix-like DNA-binding domain superfamily/Winged helix DNA-binding domain"/>
    <property type="match status" value="1"/>
</dbReference>
<dbReference type="GO" id="GO:0003677">
    <property type="term" value="F:DNA binding"/>
    <property type="evidence" value="ECO:0007669"/>
    <property type="project" value="UniProtKB-KW"/>
</dbReference>
<keyword evidence="1" id="KW-0805">Transcription regulation</keyword>
<dbReference type="Pfam" id="PF25873">
    <property type="entry name" value="WHD_MalT"/>
    <property type="match status" value="1"/>
</dbReference>
<dbReference type="PANTHER" id="PTHR44688">
    <property type="entry name" value="DNA-BINDING TRANSCRIPTIONAL ACTIVATOR DEVR_DOSR"/>
    <property type="match status" value="1"/>
</dbReference>